<organism evidence="1 2">
    <name type="scientific">Natronorubrum tibetense GA33</name>
    <dbReference type="NCBI Taxonomy" id="1114856"/>
    <lineage>
        <taxon>Archaea</taxon>
        <taxon>Methanobacteriati</taxon>
        <taxon>Methanobacteriota</taxon>
        <taxon>Stenosarchaea group</taxon>
        <taxon>Halobacteria</taxon>
        <taxon>Halobacteriales</taxon>
        <taxon>Natrialbaceae</taxon>
        <taxon>Natronorubrum</taxon>
    </lineage>
</organism>
<reference evidence="1 2" key="1">
    <citation type="journal article" date="2014" name="PLoS Genet.">
        <title>Phylogenetically driven sequencing of extremely halophilic archaea reveals strategies for static and dynamic osmo-response.</title>
        <authorList>
            <person name="Becker E.A."/>
            <person name="Seitzer P.M."/>
            <person name="Tritt A."/>
            <person name="Larsen D."/>
            <person name="Krusor M."/>
            <person name="Yao A.I."/>
            <person name="Wu D."/>
            <person name="Madern D."/>
            <person name="Eisen J.A."/>
            <person name="Darling A.E."/>
            <person name="Facciotti M.T."/>
        </authorList>
    </citation>
    <scope>NUCLEOTIDE SEQUENCE [LARGE SCALE GENOMIC DNA]</scope>
    <source>
        <strain evidence="1 2">GA33</strain>
    </source>
</reference>
<evidence type="ECO:0000313" key="2">
    <source>
        <dbReference type="Proteomes" id="UP000011599"/>
    </source>
</evidence>
<evidence type="ECO:0000313" key="1">
    <source>
        <dbReference type="EMBL" id="ELY38862.1"/>
    </source>
</evidence>
<dbReference type="Proteomes" id="UP000011599">
    <property type="component" value="Unassembled WGS sequence"/>
</dbReference>
<gene>
    <name evidence="1" type="ORF">C496_15762</name>
</gene>
<protein>
    <submittedName>
        <fullName evidence="1">Uncharacterized protein</fullName>
    </submittedName>
</protein>
<accession>L9VPE4</accession>
<dbReference type="EMBL" id="AOHW01000040">
    <property type="protein sequence ID" value="ELY38862.1"/>
    <property type="molecule type" value="Genomic_DNA"/>
</dbReference>
<keyword evidence="2" id="KW-1185">Reference proteome</keyword>
<dbReference type="AlphaFoldDB" id="L9VPE4"/>
<comment type="caution">
    <text evidence="1">The sequence shown here is derived from an EMBL/GenBank/DDBJ whole genome shotgun (WGS) entry which is preliminary data.</text>
</comment>
<dbReference type="eggNOG" id="arCOG06153">
    <property type="taxonomic scope" value="Archaea"/>
</dbReference>
<sequence>MVPTDDGASPAPIDRSVLERMRSRFAGRRMFESATIVEDGKRHLRVELSDDYFPNEASARFEVRWYRNDDFNFHYQEERPDGAWKCRWDRHPNAHNSRDHFHPPPAASRIDAENARWPDDHRGVSRLVLDRIEERLETLWGQY</sequence>
<dbReference type="Pfam" id="PF20126">
    <property type="entry name" value="TumE"/>
    <property type="match status" value="1"/>
</dbReference>
<proteinExistence type="predicted"/>
<dbReference type="InterPro" id="IPR045397">
    <property type="entry name" value="TumE-like"/>
</dbReference>
<name>L9VPE4_9EURY</name>
<dbReference type="STRING" id="1114856.GCA_000383975_04261"/>
<dbReference type="PATRIC" id="fig|1114856.3.peg.3262"/>